<feature type="compositionally biased region" description="Basic residues" evidence="1">
    <location>
        <begin position="91"/>
        <end position="101"/>
    </location>
</feature>
<dbReference type="AlphaFoldDB" id="A0A0M3K3S8"/>
<feature type="transmembrane region" description="Helical" evidence="2">
    <location>
        <begin position="205"/>
        <end position="225"/>
    </location>
</feature>
<reference evidence="5" key="1">
    <citation type="submission" date="2017-02" db="UniProtKB">
        <authorList>
            <consortium name="WormBaseParasite"/>
        </authorList>
    </citation>
    <scope>IDENTIFICATION</scope>
</reference>
<dbReference type="WBParaSite" id="ASIM_0001561901-mRNA-1">
    <property type="protein sequence ID" value="ASIM_0001561901-mRNA-1"/>
    <property type="gene ID" value="ASIM_0001561901"/>
</dbReference>
<evidence type="ECO:0000313" key="4">
    <source>
        <dbReference type="Proteomes" id="UP000267096"/>
    </source>
</evidence>
<gene>
    <name evidence="3" type="ORF">ASIM_LOCUS15026</name>
</gene>
<keyword evidence="2" id="KW-0472">Membrane</keyword>
<sequence length="232" mass="25195">MLLGGLGIKCSVADARGEGNAVDTPCSRCSSCNVLCNASVQNSSESMVVENPRKISTVPVILEFAPPITPKRTVISTRTKKTAIDSQASRKSARRSTTKAAKRVTLIPVESPLMGSSSGSSNKTTGLRESLVNVGTIEPDSIQSTVSEVTEWNGTESEMNETGKNGMSSSFRNPVNSQNPRKRRRIPGRYTHEEGLIVEILTTTYFALSVVCLIVFALIYFRVILNNYPVDY</sequence>
<evidence type="ECO:0000313" key="5">
    <source>
        <dbReference type="WBParaSite" id="ASIM_0001561901-mRNA-1"/>
    </source>
</evidence>
<keyword evidence="4" id="KW-1185">Reference proteome</keyword>
<reference evidence="3 4" key="2">
    <citation type="submission" date="2018-11" db="EMBL/GenBank/DDBJ databases">
        <authorList>
            <consortium name="Pathogen Informatics"/>
        </authorList>
    </citation>
    <scope>NUCLEOTIDE SEQUENCE [LARGE SCALE GENOMIC DNA]</scope>
</reference>
<protein>
    <submittedName>
        <fullName evidence="3 5">Uncharacterized protein</fullName>
    </submittedName>
</protein>
<organism evidence="5">
    <name type="scientific">Anisakis simplex</name>
    <name type="common">Herring worm</name>
    <dbReference type="NCBI Taxonomy" id="6269"/>
    <lineage>
        <taxon>Eukaryota</taxon>
        <taxon>Metazoa</taxon>
        <taxon>Ecdysozoa</taxon>
        <taxon>Nematoda</taxon>
        <taxon>Chromadorea</taxon>
        <taxon>Rhabditida</taxon>
        <taxon>Spirurina</taxon>
        <taxon>Ascaridomorpha</taxon>
        <taxon>Ascaridoidea</taxon>
        <taxon>Anisakidae</taxon>
        <taxon>Anisakis</taxon>
        <taxon>Anisakis simplex complex</taxon>
    </lineage>
</organism>
<feature type="region of interest" description="Disordered" evidence="1">
    <location>
        <begin position="77"/>
        <end position="101"/>
    </location>
</feature>
<evidence type="ECO:0000256" key="1">
    <source>
        <dbReference type="SAM" id="MobiDB-lite"/>
    </source>
</evidence>
<dbReference type="Proteomes" id="UP000267096">
    <property type="component" value="Unassembled WGS sequence"/>
</dbReference>
<keyword evidence="2" id="KW-0812">Transmembrane</keyword>
<keyword evidence="2" id="KW-1133">Transmembrane helix</keyword>
<name>A0A0M3K3S8_ANISI</name>
<evidence type="ECO:0000256" key="2">
    <source>
        <dbReference type="SAM" id="Phobius"/>
    </source>
</evidence>
<feature type="compositionally biased region" description="Polar residues" evidence="1">
    <location>
        <begin position="157"/>
        <end position="179"/>
    </location>
</feature>
<proteinExistence type="predicted"/>
<dbReference type="EMBL" id="UYRR01032062">
    <property type="protein sequence ID" value="VDK53986.1"/>
    <property type="molecule type" value="Genomic_DNA"/>
</dbReference>
<feature type="region of interest" description="Disordered" evidence="1">
    <location>
        <begin position="157"/>
        <end position="186"/>
    </location>
</feature>
<accession>A0A0M3K3S8</accession>
<evidence type="ECO:0000313" key="3">
    <source>
        <dbReference type="EMBL" id="VDK53986.1"/>
    </source>
</evidence>